<keyword evidence="1" id="KW-0175">Coiled coil</keyword>
<sequence>SKSEKIIVKHETEIYEINKYRAELEKLESDKDDLEKRIIGLQDELNEKDRDTDRLNAEIDDLKRKLQTEIEKVRKETTTVQERYHIELDEERDNHQKVGNLKDWK</sequence>
<organism evidence="2 3">
    <name type="scientific">Onchocerca ochengi</name>
    <name type="common">Filarial nematode worm</name>
    <dbReference type="NCBI Taxonomy" id="42157"/>
    <lineage>
        <taxon>Eukaryota</taxon>
        <taxon>Metazoa</taxon>
        <taxon>Ecdysozoa</taxon>
        <taxon>Nematoda</taxon>
        <taxon>Chromadorea</taxon>
        <taxon>Rhabditida</taxon>
        <taxon>Spirurina</taxon>
        <taxon>Spiruromorpha</taxon>
        <taxon>Filarioidea</taxon>
        <taxon>Onchocercidae</taxon>
        <taxon>Onchocerca</taxon>
    </lineage>
</organism>
<feature type="non-terminal residue" evidence="2">
    <location>
        <position position="1"/>
    </location>
</feature>
<keyword evidence="3" id="KW-1185">Reference proteome</keyword>
<name>A0A3P7MP84_ONCOC</name>
<evidence type="ECO:0000313" key="2">
    <source>
        <dbReference type="EMBL" id="VDN01069.1"/>
    </source>
</evidence>
<dbReference type="EMBL" id="UYRW01014632">
    <property type="protein sequence ID" value="VDN01069.1"/>
    <property type="molecule type" value="Genomic_DNA"/>
</dbReference>
<dbReference type="Proteomes" id="UP000271087">
    <property type="component" value="Unassembled WGS sequence"/>
</dbReference>
<dbReference type="OrthoDB" id="5874462at2759"/>
<dbReference type="Gene3D" id="1.10.287.1490">
    <property type="match status" value="1"/>
</dbReference>
<reference evidence="2 3" key="1">
    <citation type="submission" date="2018-08" db="EMBL/GenBank/DDBJ databases">
        <authorList>
            <person name="Laetsch R D."/>
            <person name="Stevens L."/>
            <person name="Kumar S."/>
            <person name="Blaxter L. M."/>
        </authorList>
    </citation>
    <scope>NUCLEOTIDE SEQUENCE [LARGE SCALE GENOMIC DNA]</scope>
</reference>
<feature type="coiled-coil region" evidence="1">
    <location>
        <begin position="10"/>
        <end position="83"/>
    </location>
</feature>
<evidence type="ECO:0000256" key="1">
    <source>
        <dbReference type="SAM" id="Coils"/>
    </source>
</evidence>
<protein>
    <submittedName>
        <fullName evidence="2">Uncharacterized protein</fullName>
    </submittedName>
</protein>
<evidence type="ECO:0000313" key="3">
    <source>
        <dbReference type="Proteomes" id="UP000271087"/>
    </source>
</evidence>
<dbReference type="AlphaFoldDB" id="A0A3P7MP84"/>
<accession>A0A3P7MP84</accession>
<gene>
    <name evidence="2" type="ORF">NOO_LOCUS13317</name>
</gene>
<proteinExistence type="predicted"/>